<comment type="cofactor">
    <cofactor evidence="1 4">
        <name>Mg(2+)</name>
        <dbReference type="ChEBI" id="CHEBI:18420"/>
    </cofactor>
</comment>
<dbReference type="Gene3D" id="1.10.600.10">
    <property type="entry name" value="Farnesyl Diphosphate Synthase"/>
    <property type="match status" value="1"/>
</dbReference>
<evidence type="ECO:0000256" key="4">
    <source>
        <dbReference type="RuleBase" id="RU366034"/>
    </source>
</evidence>
<gene>
    <name evidence="6" type="ORF">P154DRAFT_592094</name>
</gene>
<dbReference type="GO" id="GO:0008299">
    <property type="term" value="P:isoprenoid biosynthetic process"/>
    <property type="evidence" value="ECO:0007669"/>
    <property type="project" value="UniProtKB-ARBA"/>
</dbReference>
<evidence type="ECO:0000256" key="3">
    <source>
        <dbReference type="ARBA" id="ARBA00022842"/>
    </source>
</evidence>
<sequence length="379" mass="43047">MPQWTVGPLQYPKNSRLLPPGLSPTLYTARKHAQANALVASVNGFFLTHWPFKTDDQRQRFVNEGYAWFVCVNCPMSLDDRLHWGCRLLTLGFLIDDLLDRMNLSEGVAYNTKVIECGRGTAPDRNVPAQWIMYDLFDEMRKVDRILADQLLEQTIDFLKAQVDKDRHLHMELNEYFQYRDADLGKGLLSGIMRFCASLHMTPEELALAAPIEELAMKHITFVNDIASFEKELLSAKEGFELGAICSSVPIVMDMCEVGVREAKRMMWQMVRAWEIEHFVRCKVILKKHPSKALEKCFKGLEYQASGNEVWTLMTPRYRTPGEKGYEQRGAGTGAAVQLAELSGKLLDTFKPSVGVGLVFCTLFSLVVMLWLVVLVKQG</sequence>
<keyword evidence="7" id="KW-1185">Reference proteome</keyword>
<accession>A0A6A5WM93</accession>
<keyword evidence="4" id="KW-0479">Metal-binding</keyword>
<evidence type="ECO:0000313" key="7">
    <source>
        <dbReference type="Proteomes" id="UP000799779"/>
    </source>
</evidence>
<dbReference type="InterPro" id="IPR034686">
    <property type="entry name" value="Terpene_cyclase-like_2"/>
</dbReference>
<dbReference type="InterPro" id="IPR008949">
    <property type="entry name" value="Isoprenoid_synthase_dom_sf"/>
</dbReference>
<feature type="transmembrane region" description="Helical" evidence="5">
    <location>
        <begin position="354"/>
        <end position="376"/>
    </location>
</feature>
<evidence type="ECO:0000256" key="2">
    <source>
        <dbReference type="ARBA" id="ARBA00006333"/>
    </source>
</evidence>
<keyword evidence="4" id="KW-0456">Lyase</keyword>
<organism evidence="6 7">
    <name type="scientific">Amniculicola lignicola CBS 123094</name>
    <dbReference type="NCBI Taxonomy" id="1392246"/>
    <lineage>
        <taxon>Eukaryota</taxon>
        <taxon>Fungi</taxon>
        <taxon>Dikarya</taxon>
        <taxon>Ascomycota</taxon>
        <taxon>Pezizomycotina</taxon>
        <taxon>Dothideomycetes</taxon>
        <taxon>Pleosporomycetidae</taxon>
        <taxon>Pleosporales</taxon>
        <taxon>Amniculicolaceae</taxon>
        <taxon>Amniculicola</taxon>
    </lineage>
</organism>
<comment type="similarity">
    <text evidence="2 4">Belongs to the terpene synthase family.</text>
</comment>
<dbReference type="PANTHER" id="PTHR35201:SF4">
    <property type="entry name" value="BETA-PINACENE SYNTHASE-RELATED"/>
    <property type="match status" value="1"/>
</dbReference>
<proteinExistence type="inferred from homology"/>
<dbReference type="Pfam" id="PF19086">
    <property type="entry name" value="Terpene_syn_C_2"/>
    <property type="match status" value="1"/>
</dbReference>
<dbReference type="GO" id="GO:0010333">
    <property type="term" value="F:terpene synthase activity"/>
    <property type="evidence" value="ECO:0007669"/>
    <property type="project" value="InterPro"/>
</dbReference>
<dbReference type="AlphaFoldDB" id="A0A6A5WM93"/>
<evidence type="ECO:0000256" key="1">
    <source>
        <dbReference type="ARBA" id="ARBA00001946"/>
    </source>
</evidence>
<name>A0A6A5WM93_9PLEO</name>
<protein>
    <recommendedName>
        <fullName evidence="4">Terpene synthase</fullName>
        <ecNumber evidence="4">4.2.3.-</ecNumber>
    </recommendedName>
</protein>
<keyword evidence="5" id="KW-1133">Transmembrane helix</keyword>
<dbReference type="EMBL" id="ML977574">
    <property type="protein sequence ID" value="KAF2003110.1"/>
    <property type="molecule type" value="Genomic_DNA"/>
</dbReference>
<evidence type="ECO:0000313" key="6">
    <source>
        <dbReference type="EMBL" id="KAF2003110.1"/>
    </source>
</evidence>
<keyword evidence="5" id="KW-0812">Transmembrane</keyword>
<dbReference type="EC" id="4.2.3.-" evidence="4"/>
<dbReference type="Proteomes" id="UP000799779">
    <property type="component" value="Unassembled WGS sequence"/>
</dbReference>
<dbReference type="SUPFAM" id="SSF48576">
    <property type="entry name" value="Terpenoid synthases"/>
    <property type="match status" value="1"/>
</dbReference>
<reference evidence="6" key="1">
    <citation type="journal article" date="2020" name="Stud. Mycol.">
        <title>101 Dothideomycetes genomes: a test case for predicting lifestyles and emergence of pathogens.</title>
        <authorList>
            <person name="Haridas S."/>
            <person name="Albert R."/>
            <person name="Binder M."/>
            <person name="Bloem J."/>
            <person name="Labutti K."/>
            <person name="Salamov A."/>
            <person name="Andreopoulos B."/>
            <person name="Baker S."/>
            <person name="Barry K."/>
            <person name="Bills G."/>
            <person name="Bluhm B."/>
            <person name="Cannon C."/>
            <person name="Castanera R."/>
            <person name="Culley D."/>
            <person name="Daum C."/>
            <person name="Ezra D."/>
            <person name="Gonzalez J."/>
            <person name="Henrissat B."/>
            <person name="Kuo A."/>
            <person name="Liang C."/>
            <person name="Lipzen A."/>
            <person name="Lutzoni F."/>
            <person name="Magnuson J."/>
            <person name="Mondo S."/>
            <person name="Nolan M."/>
            <person name="Ohm R."/>
            <person name="Pangilinan J."/>
            <person name="Park H.-J."/>
            <person name="Ramirez L."/>
            <person name="Alfaro M."/>
            <person name="Sun H."/>
            <person name="Tritt A."/>
            <person name="Yoshinaga Y."/>
            <person name="Zwiers L.-H."/>
            <person name="Turgeon B."/>
            <person name="Goodwin S."/>
            <person name="Spatafora J."/>
            <person name="Crous P."/>
            <person name="Grigoriev I."/>
        </authorList>
    </citation>
    <scope>NUCLEOTIDE SEQUENCE</scope>
    <source>
        <strain evidence="6">CBS 123094</strain>
    </source>
</reference>
<dbReference type="OrthoDB" id="3004402at2759"/>
<keyword evidence="3 4" id="KW-0460">Magnesium</keyword>
<evidence type="ECO:0000256" key="5">
    <source>
        <dbReference type="SAM" id="Phobius"/>
    </source>
</evidence>
<keyword evidence="5" id="KW-0472">Membrane</keyword>
<dbReference type="GO" id="GO:0046872">
    <property type="term" value="F:metal ion binding"/>
    <property type="evidence" value="ECO:0007669"/>
    <property type="project" value="UniProtKB-KW"/>
</dbReference>
<dbReference type="PANTHER" id="PTHR35201">
    <property type="entry name" value="TERPENE SYNTHASE"/>
    <property type="match status" value="1"/>
</dbReference>